<organism evidence="2 3">
    <name type="scientific">Collybiopsis luxurians FD-317 M1</name>
    <dbReference type="NCBI Taxonomy" id="944289"/>
    <lineage>
        <taxon>Eukaryota</taxon>
        <taxon>Fungi</taxon>
        <taxon>Dikarya</taxon>
        <taxon>Basidiomycota</taxon>
        <taxon>Agaricomycotina</taxon>
        <taxon>Agaricomycetes</taxon>
        <taxon>Agaricomycetidae</taxon>
        <taxon>Agaricales</taxon>
        <taxon>Marasmiineae</taxon>
        <taxon>Omphalotaceae</taxon>
        <taxon>Collybiopsis</taxon>
        <taxon>Collybiopsis luxurians</taxon>
    </lineage>
</organism>
<dbReference type="HOGENOM" id="CLU_3129732_0_0_1"/>
<reference evidence="2 3" key="1">
    <citation type="submission" date="2014-04" db="EMBL/GenBank/DDBJ databases">
        <title>Evolutionary Origins and Diversification of the Mycorrhizal Mutualists.</title>
        <authorList>
            <consortium name="DOE Joint Genome Institute"/>
            <consortium name="Mycorrhizal Genomics Consortium"/>
            <person name="Kohler A."/>
            <person name="Kuo A."/>
            <person name="Nagy L.G."/>
            <person name="Floudas D."/>
            <person name="Copeland A."/>
            <person name="Barry K.W."/>
            <person name="Cichocki N."/>
            <person name="Veneault-Fourrey C."/>
            <person name="LaButti K."/>
            <person name="Lindquist E.A."/>
            <person name="Lipzen A."/>
            <person name="Lundell T."/>
            <person name="Morin E."/>
            <person name="Murat C."/>
            <person name="Riley R."/>
            <person name="Ohm R."/>
            <person name="Sun H."/>
            <person name="Tunlid A."/>
            <person name="Henrissat B."/>
            <person name="Grigoriev I.V."/>
            <person name="Hibbett D.S."/>
            <person name="Martin F."/>
        </authorList>
    </citation>
    <scope>NUCLEOTIDE SEQUENCE [LARGE SCALE GENOMIC DNA]</scope>
    <source>
        <strain evidence="2 3">FD-317 M1</strain>
    </source>
</reference>
<dbReference type="Proteomes" id="UP000053593">
    <property type="component" value="Unassembled WGS sequence"/>
</dbReference>
<evidence type="ECO:0000313" key="2">
    <source>
        <dbReference type="EMBL" id="KIK60147.1"/>
    </source>
</evidence>
<dbReference type="Pfam" id="PF13632">
    <property type="entry name" value="Glyco_trans_2_3"/>
    <property type="match status" value="1"/>
</dbReference>
<protein>
    <recommendedName>
        <fullName evidence="1">Glycosyltransferase 2-like domain-containing protein</fullName>
    </recommendedName>
</protein>
<gene>
    <name evidence="2" type="ORF">GYMLUDRAFT_168396</name>
</gene>
<evidence type="ECO:0000259" key="1">
    <source>
        <dbReference type="Pfam" id="PF13632"/>
    </source>
</evidence>
<feature type="non-terminal residue" evidence="2">
    <location>
        <position position="1"/>
    </location>
</feature>
<evidence type="ECO:0000313" key="3">
    <source>
        <dbReference type="Proteomes" id="UP000053593"/>
    </source>
</evidence>
<dbReference type="AlphaFoldDB" id="A0A0D0CN71"/>
<proteinExistence type="predicted"/>
<accession>A0A0D0CN71</accession>
<name>A0A0D0CN71_9AGAR</name>
<dbReference type="OrthoDB" id="3040107at2759"/>
<sequence>VAPFAVHNAFLRWKAVQDASFIEEVDGKEIWSEANLSEDLDLALRSAAQG</sequence>
<dbReference type="PANTHER" id="PTHR35408:SF3">
    <property type="entry name" value="GLYCOSYLTRANSFERASE 2-LIKE DOMAIN-CONTAINING PROTEIN"/>
    <property type="match status" value="1"/>
</dbReference>
<dbReference type="InterPro" id="IPR001173">
    <property type="entry name" value="Glyco_trans_2-like"/>
</dbReference>
<dbReference type="PANTHER" id="PTHR35408">
    <property type="entry name" value="CHROMOSOME 15, WHOLE GENOME SHOTGUN SEQUENCE"/>
    <property type="match status" value="1"/>
</dbReference>
<feature type="domain" description="Glycosyltransferase 2-like" evidence="1">
    <location>
        <begin position="1"/>
        <end position="50"/>
    </location>
</feature>
<keyword evidence="3" id="KW-1185">Reference proteome</keyword>
<dbReference type="EMBL" id="KN834776">
    <property type="protein sequence ID" value="KIK60147.1"/>
    <property type="molecule type" value="Genomic_DNA"/>
</dbReference>